<keyword evidence="1" id="KW-1133">Transmembrane helix</keyword>
<dbReference type="Pfam" id="PF06961">
    <property type="entry name" value="DUF1294"/>
    <property type="match status" value="1"/>
</dbReference>
<keyword evidence="3" id="KW-1185">Reference proteome</keyword>
<dbReference type="EMBL" id="BQMJ01000049">
    <property type="protein sequence ID" value="GJQ13960.1"/>
    <property type="molecule type" value="Genomic_DNA"/>
</dbReference>
<dbReference type="AlphaFoldDB" id="A0A9C7UT01"/>
<reference evidence="2" key="1">
    <citation type="journal article" date="2022" name="Proc. Natl. Acad. Sci. U.S.A.">
        <title>Life cycle and functional genomics of the unicellular red alga Galdieria for elucidating algal and plant evolution and industrial use.</title>
        <authorList>
            <person name="Hirooka S."/>
            <person name="Itabashi T."/>
            <person name="Ichinose T.M."/>
            <person name="Onuma R."/>
            <person name="Fujiwara T."/>
            <person name="Yamashita S."/>
            <person name="Jong L.W."/>
            <person name="Tomita R."/>
            <person name="Iwane A.H."/>
            <person name="Miyagishima S.Y."/>
        </authorList>
    </citation>
    <scope>NUCLEOTIDE SEQUENCE</scope>
    <source>
        <strain evidence="2">NBRC 102759</strain>
    </source>
</reference>
<comment type="caution">
    <text evidence="2">The sequence shown here is derived from an EMBL/GenBank/DDBJ whole genome shotgun (WGS) entry which is preliminary data.</text>
</comment>
<proteinExistence type="predicted"/>
<keyword evidence="1" id="KW-0472">Membrane</keyword>
<keyword evidence="1" id="KW-0812">Transmembrane</keyword>
<accession>A0A9C7UT01</accession>
<organism evidence="2 3">
    <name type="scientific">Galdieria partita</name>
    <dbReference type="NCBI Taxonomy" id="83374"/>
    <lineage>
        <taxon>Eukaryota</taxon>
        <taxon>Rhodophyta</taxon>
        <taxon>Bangiophyceae</taxon>
        <taxon>Galdieriales</taxon>
        <taxon>Galdieriaceae</taxon>
        <taxon>Galdieria</taxon>
    </lineage>
</organism>
<dbReference type="Proteomes" id="UP001061958">
    <property type="component" value="Unassembled WGS sequence"/>
</dbReference>
<feature type="transmembrane region" description="Helical" evidence="1">
    <location>
        <begin position="77"/>
        <end position="97"/>
    </location>
</feature>
<evidence type="ECO:0008006" key="4">
    <source>
        <dbReference type="Google" id="ProtNLM"/>
    </source>
</evidence>
<sequence length="112" mass="12462">MSFRNPLNNPNTRLVVSYLGLVNTTAAGLFGLDKEQARTGGWRIPEKVLCSTALVGGWLGGFVAMRKFHHKTKKQSFLQKYYACVAANIGMVGLLAAPTKLRSHLVQRFLRR</sequence>
<evidence type="ECO:0000256" key="1">
    <source>
        <dbReference type="SAM" id="Phobius"/>
    </source>
</evidence>
<dbReference type="OrthoDB" id="10259680at2759"/>
<feature type="transmembrane region" description="Helical" evidence="1">
    <location>
        <begin position="12"/>
        <end position="32"/>
    </location>
</feature>
<evidence type="ECO:0000313" key="2">
    <source>
        <dbReference type="EMBL" id="GJQ13960.1"/>
    </source>
</evidence>
<gene>
    <name evidence="2" type="ORF">GpartN1_g5751.t1</name>
</gene>
<dbReference type="InterPro" id="IPR010718">
    <property type="entry name" value="DUF1294"/>
</dbReference>
<feature type="transmembrane region" description="Helical" evidence="1">
    <location>
        <begin position="44"/>
        <end position="65"/>
    </location>
</feature>
<evidence type="ECO:0000313" key="3">
    <source>
        <dbReference type="Proteomes" id="UP001061958"/>
    </source>
</evidence>
<protein>
    <recommendedName>
        <fullName evidence="4">DUF1294 domain-containing protein</fullName>
    </recommendedName>
</protein>
<name>A0A9C7UT01_9RHOD</name>
<reference evidence="2" key="2">
    <citation type="submission" date="2022-01" db="EMBL/GenBank/DDBJ databases">
        <authorList>
            <person name="Hirooka S."/>
            <person name="Miyagishima S.Y."/>
        </authorList>
    </citation>
    <scope>NUCLEOTIDE SEQUENCE</scope>
    <source>
        <strain evidence="2">NBRC 102759</strain>
    </source>
</reference>